<dbReference type="Gene3D" id="2.60.40.10">
    <property type="entry name" value="Immunoglobulins"/>
    <property type="match status" value="4"/>
</dbReference>
<dbReference type="SMART" id="SM00710">
    <property type="entry name" value="PbH1"/>
    <property type="match status" value="11"/>
</dbReference>
<proteinExistence type="predicted"/>
<dbReference type="SUPFAM" id="SSF51126">
    <property type="entry name" value="Pectin lyase-like"/>
    <property type="match status" value="2"/>
</dbReference>
<dbReference type="PANTHER" id="PTHR11319">
    <property type="entry name" value="G PROTEIN-COUPLED RECEPTOR-RELATED"/>
    <property type="match status" value="1"/>
</dbReference>
<protein>
    <recommendedName>
        <fullName evidence="1">Bacterial Ig-like domain-containing protein</fullName>
    </recommendedName>
</protein>
<feature type="domain" description="Bacterial Ig-like" evidence="1">
    <location>
        <begin position="1227"/>
        <end position="1289"/>
    </location>
</feature>
<dbReference type="Proteomes" id="UP000713479">
    <property type="component" value="Unassembled WGS sequence"/>
</dbReference>
<dbReference type="EMBL" id="SUTF01000011">
    <property type="protein sequence ID" value="MBE6511265.1"/>
    <property type="molecule type" value="Genomic_DNA"/>
</dbReference>
<dbReference type="PANTHER" id="PTHR11319:SF35">
    <property type="entry name" value="OUTER MEMBRANE PROTEIN PMPC-RELATED"/>
    <property type="match status" value="1"/>
</dbReference>
<sequence>MLFACLIICLFITLSFASASDVNNIDDNLTATIDEKDVISVDDIENNEIMMLSEDDAIGASNSDDVLGAGTRSDFNSLMNTMRQGSTVYLNDDYDFAGSYSSSSFNINYNNVVIDGQGHYIDASGLCRVFYINSYINNITFKNIVFKNAYSSSDGGAIYFAGYNLNIINCTFESNKVSGSSKGGAVYVNYNEGSTTNIINSTFNKNTASDGGALYFNNPSNQQHSCYVNIEGCNFTENSVDYGNLGGGAVYIHRSFETVINSSKFTRNTALGKDGGAIRYSGSTTIINSEFYENKATHGGALCFGQAVDLSVYNSIFVNNSASGEGGSIKARFVEMDGVEIINSTASKGGAIFSRSGTATIQNVNITNTSATQGGAVFIHNDVNNFAGSNIQISNSNADEGGAIYSNTANTMSIMDSSVNNASANYGGAIYVNQGKATISGSTLENSSASIQGGALYVKSNNVEVKDSLLKNNTAPIGGAVYWSGSNGKISNSNFDNNNGTNGSSIYWAGSNGIVEKSTFDDDNVTTGSIHWHGANGQITGNTLLTDKGIYLCEHSIVTLKENTELAPSGGNYSVYIGNTATLIDNTFNNLIENHGKILSPIYITTLDNTTVISGKNSMTVYTSVTDDNGNYLDIIKNLVNVYDSQNLTTTFNGTHFVSTLNVISIGEHRVHAIGYDSSDFANLTVLSGGVLYLVLNLTVNQTNYGETVTITLDVVNTTYNDTVDIALNDVHYNATLINGTAVLVLHNLAPNTYNIVASFIEYNQTLSTDVEIKVVLRNSTINVTATNVYYGNVTTISVNTTNGTTGDVFLFVNNKIYTIKLVNSTGQYNLTGLSGGNYTVFAFYNGDMLFDSSYNQTSFSVYKYDNPINITVKDIYVGQIATIKVDFPTDINGRIYVYIDDKEYVYYNRTSLTIYESDLPAGNVTVRVYHDGNEKYYDNNTVAYFNVTKKNMTITIQTADIVVGENATISVIIPADAKGIVLLNVNGTRYFEYANGTVAKFIISGLAKGSYNVTTAYYEGPVYNYANATSSFNVNYVRAYDFNVSASVDNDLNVLVDISLPKDIDGDVYVEINGTNYTASMSKGKDIVIIPGLLSGEYNGTVYLVNDSKYADSKKAFIVDLERVTPTINVEYNHTIYVDDDAIIKVTIDGDATGNITISLNNNNYTEKIENGVATFNITGLAWNTYQFNVTFVGDRKYLPGQKEHTLEVSRIHNYYSNLEIHDIFVGENATITVTFENDTTGTVTLIINGSTHTITLKNGTGSINITGLPVGKHVINATYNGDRKYEPCNRIFEDFHVKKLIDYDFVPSGKTNDTHANITVTLPADANGHVNITVNGQTYKNIEVKDGKANLTVGGLTSGTAYPVKIDYSGNDKYEPASRNITLNSEKTLNYNFTVQGDSIHVGDVANIIIKLPEANDGDHVVVRVQNITNPYNLFVVNGTVNLTVNNNFKEGEYYVTVEYEGNDKFESSTKSTYIYVSKISSFRFDVVTNEPQVGENLTVDIRLPDDTTGNVTVTVSINNTNYTANVTNGTAHVDIPNLPVGVYNTTVYYSGDDKYHSAVKTVEVIVEKIDEYEFSVVPVDIYVGQNETIKIVLPKDIDGNVTIRIYNTSYVNQVINVVNGTGWFNVTGLAQGQYVAYVTLHNDTKYEDDTVFANFKVSLITDYLFDVNVTNPNYVRNNITFSVKLPENATGNVTVTIFGRDYQGVIKNGNATVNITAPYYGTFPYRVSFEQEGKYSLKSQTGSVFISKINVNLKPEFISPVHVGENVTFKVKLPEDATGTITVITRMVTYTVTLINGSASITVPGYPLAQSYSPSISYSGDDRYNANSTPINIVVNKVSDYNLTVNVSDIYVGQTEAVNITLPADATDDVLIYGNFSQRRYSQTITNGNVAFNIADLPAGTYNITVLYQGYDKYESKNVTKTFTVRKNNSTIDIELVNRTIIVTVPDDATGNVTISISDIKQNVTIVNGKATLDVSNLYPDDYGVNASFAGDERYFANATNKTVTIPQFNDYSIIVTAGNIIVGQNATIIVKLPGDANGYANITVNTTVFRNVEVKDGNAKLNVNTTVVGAVGTYSVTVSFTDKKYALNSNSTTFKVEKIKTILNPSISVDGRNITVVVGINENATGNITIYVDNVPYSREIKGNKATLTLTKLMPGDHLVQSSYAGDTNHSDARTSLSVVTIDKISGYDLIIDLTEIITVDENNNITVIFPEEAYGRVTINYNDEFINAEINTTTHSVTVQLPLLKSGNYTVSVDYVDELYDYVINSTNFTVIKLNTTLDVKVNNITKDLSEIINISLSNNATGDVLINVNGTVYHTELVSGNASLTLTNLEEGIYNVTVIYGGDDRLYGNVTSVNFTVSRIPVDITINASDIIVGHVLNIKFNMSREITDLVTVQVGKTNYTTFAYKGNGSLDVYDLPVGDYNITIYYGGSEDYLPTSNKTNITVNGKKSSSLNVNVEDITVGENITVYVNATKGINGPVYVTIAGLAYTYELVDGKVNFTVSDLIARDYTVSAFFMGNDEFDLCNDTSHFTVHKRNTPLDLVISDIDISQKVNISVKVPKEATGYVLININGTEFYANITNGTANYTITPSQTGYFVVNVTYLGDDKYLGNVTNGSYTVNKIITEINIVGENITVGQNVTFNITMGASLTEVVIVEIDGKNYTTFVENGKGSFTVYDLPENEYIVTVYFPGNTKYAAVNNTTSIKVNAKKVSSTVVSVDSIVVGDDAVVFVNVTEGATGNVTIIVAGNAYTKALSGSKVNFTLSGLIARDYHVTAIYNGDDYYLGSNATDEFSVSKKNTDIGLEVADISIGDDAVINVTVNKNASGYVLIAIDDIHVYANITDGRAVAVIGDLAVGSYNVTVTYIGDASFNGNSTTGLFTVSQLKTDIVINGSDIYVGQSVTFNITTSASLTEVVIVDVGGKNYTTFVEKGKGSLTVRDLAQGDYTVNVYFPGNTKYAAVNNTTSIKVNAKKVSSTVVSVDSIVVGDDAVVFVNVTEGATGNVTIIVAGNAYTKALSGSKVNFTLSGLIARDYHVTAIYNGDDYYLGSNATDEFSVSKKNTDIGLEVADISIGDDAVINVTVNKNASGYVLIAIDDIHVYANITDGRAVAVIGDLAVGSYNVTVTYIGDASFNGNSTTGLFTVSQLKTDIVINGSDIYVGQSVTFNITTSASLTEVVIVDVGGKNYTTFVE</sequence>
<dbReference type="InterPro" id="IPR006626">
    <property type="entry name" value="PbH1"/>
</dbReference>
<gene>
    <name evidence="2" type="ORF">E7Z74_08435</name>
</gene>
<evidence type="ECO:0000259" key="1">
    <source>
        <dbReference type="Pfam" id="PF16640"/>
    </source>
</evidence>
<name>A0A8T3VTP3_9EURY</name>
<evidence type="ECO:0000313" key="3">
    <source>
        <dbReference type="Proteomes" id="UP000713479"/>
    </source>
</evidence>
<accession>A0A8T3VTP3</accession>
<dbReference type="InterPro" id="IPR011050">
    <property type="entry name" value="Pectin_lyase_fold/virulence"/>
</dbReference>
<evidence type="ECO:0000313" key="2">
    <source>
        <dbReference type="EMBL" id="MBE6511265.1"/>
    </source>
</evidence>
<organism evidence="2 3">
    <name type="scientific">Methanobrevibacter millerae</name>
    <dbReference type="NCBI Taxonomy" id="230361"/>
    <lineage>
        <taxon>Archaea</taxon>
        <taxon>Methanobacteriati</taxon>
        <taxon>Methanobacteriota</taxon>
        <taxon>Methanomada group</taxon>
        <taxon>Methanobacteria</taxon>
        <taxon>Methanobacteriales</taxon>
        <taxon>Methanobacteriaceae</taxon>
        <taxon>Methanobrevibacter</taxon>
    </lineage>
</organism>
<dbReference type="Pfam" id="PF16640">
    <property type="entry name" value="Big_3_5"/>
    <property type="match status" value="1"/>
</dbReference>
<dbReference type="InterPro" id="IPR013783">
    <property type="entry name" value="Ig-like_fold"/>
</dbReference>
<reference evidence="2" key="1">
    <citation type="submission" date="2019-04" db="EMBL/GenBank/DDBJ databases">
        <title>Evolution of Biomass-Degrading Anaerobic Consortia Revealed by Metagenomics.</title>
        <authorList>
            <person name="Peng X."/>
        </authorList>
    </citation>
    <scope>NUCLEOTIDE SEQUENCE</scope>
    <source>
        <strain evidence="2">SIG13</strain>
    </source>
</reference>
<dbReference type="InterPro" id="IPR032109">
    <property type="entry name" value="Big_3_5"/>
</dbReference>
<comment type="caution">
    <text evidence="2">The sequence shown here is derived from an EMBL/GenBank/DDBJ whole genome shotgun (WGS) entry which is preliminary data.</text>
</comment>
<feature type="non-terminal residue" evidence="2">
    <location>
        <position position="3197"/>
    </location>
</feature>